<name>A0A074TH44_9RHOB</name>
<sequence length="96" mass="10237">MRFAPAYALVAAGLSLAACAPVPVSLAERQCYTQFAPVRPLSGDARIGVSSDGGFESRTRVNVNLGANVQGDPSANYDACVYRKSGRMPSRPFYSY</sequence>
<dbReference type="Proteomes" id="UP000027725">
    <property type="component" value="Unassembled WGS sequence"/>
</dbReference>
<dbReference type="EMBL" id="JHEH01000013">
    <property type="protein sequence ID" value="KEP69470.1"/>
    <property type="molecule type" value="Genomic_DNA"/>
</dbReference>
<evidence type="ECO:0008006" key="4">
    <source>
        <dbReference type="Google" id="ProtNLM"/>
    </source>
</evidence>
<dbReference type="eggNOG" id="ENOG5033015">
    <property type="taxonomic scope" value="Bacteria"/>
</dbReference>
<dbReference type="AlphaFoldDB" id="A0A074TH44"/>
<keyword evidence="3" id="KW-1185">Reference proteome</keyword>
<proteinExistence type="predicted"/>
<dbReference type="OrthoDB" id="7691501at2"/>
<organism evidence="2 3">
    <name type="scientific">Thioclava dalianensis</name>
    <dbReference type="NCBI Taxonomy" id="1185766"/>
    <lineage>
        <taxon>Bacteria</taxon>
        <taxon>Pseudomonadati</taxon>
        <taxon>Pseudomonadota</taxon>
        <taxon>Alphaproteobacteria</taxon>
        <taxon>Rhodobacterales</taxon>
        <taxon>Paracoccaceae</taxon>
        <taxon>Thioclava</taxon>
    </lineage>
</organism>
<evidence type="ECO:0000256" key="1">
    <source>
        <dbReference type="SAM" id="SignalP"/>
    </source>
</evidence>
<dbReference type="PROSITE" id="PS51257">
    <property type="entry name" value="PROKAR_LIPOPROTEIN"/>
    <property type="match status" value="1"/>
</dbReference>
<accession>A0A074TH44</accession>
<gene>
    <name evidence="2" type="ORF">DL1_03520</name>
</gene>
<keyword evidence="1" id="KW-0732">Signal</keyword>
<evidence type="ECO:0000313" key="3">
    <source>
        <dbReference type="Proteomes" id="UP000027725"/>
    </source>
</evidence>
<reference evidence="2 3" key="1">
    <citation type="submission" date="2014-03" db="EMBL/GenBank/DDBJ databases">
        <title>The draft genome sequence of Thioclava dalianensis DLFJ1-1.</title>
        <authorList>
            <person name="Lai Q."/>
            <person name="Shao Z."/>
        </authorList>
    </citation>
    <scope>NUCLEOTIDE SEQUENCE [LARGE SCALE GENOMIC DNA]</scope>
    <source>
        <strain evidence="2 3">DLFJ1-1</strain>
    </source>
</reference>
<evidence type="ECO:0000313" key="2">
    <source>
        <dbReference type="EMBL" id="KEP69470.1"/>
    </source>
</evidence>
<comment type="caution">
    <text evidence="2">The sequence shown here is derived from an EMBL/GenBank/DDBJ whole genome shotgun (WGS) entry which is preliminary data.</text>
</comment>
<dbReference type="STRING" id="1185766.SAMN05216224_10975"/>
<feature type="signal peptide" evidence="1">
    <location>
        <begin position="1"/>
        <end position="20"/>
    </location>
</feature>
<feature type="chain" id="PRO_5001699788" description="Lipoprotein" evidence="1">
    <location>
        <begin position="21"/>
        <end position="96"/>
    </location>
</feature>
<dbReference type="RefSeq" id="WP_051693507.1">
    <property type="nucleotide sequence ID" value="NZ_FOVB01000009.1"/>
</dbReference>
<protein>
    <recommendedName>
        <fullName evidence="4">Lipoprotein</fullName>
    </recommendedName>
</protein>